<comment type="caution">
    <text evidence="1">The sequence shown here is derived from an EMBL/GenBank/DDBJ whole genome shotgun (WGS) entry which is preliminary data.</text>
</comment>
<organism evidence="1 2">
    <name type="scientific">Dreissena polymorpha</name>
    <name type="common">Zebra mussel</name>
    <name type="synonym">Mytilus polymorpha</name>
    <dbReference type="NCBI Taxonomy" id="45954"/>
    <lineage>
        <taxon>Eukaryota</taxon>
        <taxon>Metazoa</taxon>
        <taxon>Spiralia</taxon>
        <taxon>Lophotrochozoa</taxon>
        <taxon>Mollusca</taxon>
        <taxon>Bivalvia</taxon>
        <taxon>Autobranchia</taxon>
        <taxon>Heteroconchia</taxon>
        <taxon>Euheterodonta</taxon>
        <taxon>Imparidentia</taxon>
        <taxon>Neoheterodontei</taxon>
        <taxon>Myida</taxon>
        <taxon>Dreissenoidea</taxon>
        <taxon>Dreissenidae</taxon>
        <taxon>Dreissena</taxon>
    </lineage>
</organism>
<keyword evidence="2" id="KW-1185">Reference proteome</keyword>
<dbReference type="EMBL" id="JAIWYP010000003">
    <property type="protein sequence ID" value="KAH3845928.1"/>
    <property type="molecule type" value="Genomic_DNA"/>
</dbReference>
<protein>
    <submittedName>
        <fullName evidence="1">Uncharacterized protein</fullName>
    </submittedName>
</protein>
<accession>A0A9D4KUM9</accession>
<gene>
    <name evidence="1" type="ORF">DPMN_088223</name>
</gene>
<name>A0A9D4KUM9_DREPO</name>
<reference evidence="1" key="2">
    <citation type="submission" date="2020-11" db="EMBL/GenBank/DDBJ databases">
        <authorList>
            <person name="McCartney M.A."/>
            <person name="Auch B."/>
            <person name="Kono T."/>
            <person name="Mallez S."/>
            <person name="Becker A."/>
            <person name="Gohl D.M."/>
            <person name="Silverstein K.A.T."/>
            <person name="Koren S."/>
            <person name="Bechman K.B."/>
            <person name="Herman A."/>
            <person name="Abrahante J.E."/>
            <person name="Garbe J."/>
        </authorList>
    </citation>
    <scope>NUCLEOTIDE SEQUENCE</scope>
    <source>
        <strain evidence="1">Duluth1</strain>
        <tissue evidence="1">Whole animal</tissue>
    </source>
</reference>
<evidence type="ECO:0000313" key="1">
    <source>
        <dbReference type="EMBL" id="KAH3845928.1"/>
    </source>
</evidence>
<sequence>MRHLPVHDEGRLIHRSKRQEVQRGEQCGLQIIQICVRGQLSSLSHVRVYGRDRRNSVPATSAESVAYSFAHSTVTR</sequence>
<reference evidence="1" key="1">
    <citation type="journal article" date="2019" name="bioRxiv">
        <title>The Genome of the Zebra Mussel, Dreissena polymorpha: A Resource for Invasive Species Research.</title>
        <authorList>
            <person name="McCartney M.A."/>
            <person name="Auch B."/>
            <person name="Kono T."/>
            <person name="Mallez S."/>
            <person name="Zhang Y."/>
            <person name="Obille A."/>
            <person name="Becker A."/>
            <person name="Abrahante J.E."/>
            <person name="Garbe J."/>
            <person name="Badalamenti J.P."/>
            <person name="Herman A."/>
            <person name="Mangelson H."/>
            <person name="Liachko I."/>
            <person name="Sullivan S."/>
            <person name="Sone E.D."/>
            <person name="Koren S."/>
            <person name="Silverstein K.A.T."/>
            <person name="Beckman K.B."/>
            <person name="Gohl D.M."/>
        </authorList>
    </citation>
    <scope>NUCLEOTIDE SEQUENCE</scope>
    <source>
        <strain evidence="1">Duluth1</strain>
        <tissue evidence="1">Whole animal</tissue>
    </source>
</reference>
<dbReference type="AlphaFoldDB" id="A0A9D4KUM9"/>
<evidence type="ECO:0000313" key="2">
    <source>
        <dbReference type="Proteomes" id="UP000828390"/>
    </source>
</evidence>
<proteinExistence type="predicted"/>
<dbReference type="Proteomes" id="UP000828390">
    <property type="component" value="Unassembled WGS sequence"/>
</dbReference>